<gene>
    <name evidence="3" type="ORF">CIG75_04210</name>
</gene>
<dbReference type="KEGG" id="tab:CIG75_04210"/>
<dbReference type="InterPro" id="IPR011428">
    <property type="entry name" value="Spore_coat_X/V"/>
</dbReference>
<evidence type="ECO:0000313" key="4">
    <source>
        <dbReference type="Proteomes" id="UP000214688"/>
    </source>
</evidence>
<feature type="domain" description="Spore coat protein X/V" evidence="2">
    <location>
        <begin position="70"/>
        <end position="125"/>
    </location>
</feature>
<organism evidence="3 4">
    <name type="scientific">Tumebacillus algifaecis</name>
    <dbReference type="NCBI Taxonomy" id="1214604"/>
    <lineage>
        <taxon>Bacteria</taxon>
        <taxon>Bacillati</taxon>
        <taxon>Bacillota</taxon>
        <taxon>Bacilli</taxon>
        <taxon>Bacillales</taxon>
        <taxon>Alicyclobacillaceae</taxon>
        <taxon>Tumebacillus</taxon>
    </lineage>
</organism>
<evidence type="ECO:0000256" key="1">
    <source>
        <dbReference type="SAM" id="Coils"/>
    </source>
</evidence>
<feature type="domain" description="Spore coat protein X/V" evidence="2">
    <location>
        <begin position="132"/>
        <end position="189"/>
    </location>
</feature>
<dbReference type="Proteomes" id="UP000214688">
    <property type="component" value="Chromosome"/>
</dbReference>
<keyword evidence="1" id="KW-0175">Coiled coil</keyword>
<dbReference type="GO" id="GO:0030435">
    <property type="term" value="P:sporulation resulting in formation of a cellular spore"/>
    <property type="evidence" value="ECO:0007669"/>
    <property type="project" value="InterPro"/>
</dbReference>
<dbReference type="GO" id="GO:0031160">
    <property type="term" value="C:spore wall"/>
    <property type="evidence" value="ECO:0007669"/>
    <property type="project" value="InterPro"/>
</dbReference>
<dbReference type="Pfam" id="PF07552">
    <property type="entry name" value="Coat_X"/>
    <property type="match status" value="2"/>
</dbReference>
<keyword evidence="4" id="KW-1185">Reference proteome</keyword>
<protein>
    <recommendedName>
        <fullName evidence="2">Spore coat protein X/V domain-containing protein</fullName>
    </recommendedName>
</protein>
<evidence type="ECO:0000259" key="2">
    <source>
        <dbReference type="Pfam" id="PF07552"/>
    </source>
</evidence>
<dbReference type="OrthoDB" id="2376847at2"/>
<feature type="coiled-coil region" evidence="1">
    <location>
        <begin position="128"/>
        <end position="155"/>
    </location>
</feature>
<accession>A0A223CYN6</accession>
<dbReference type="RefSeq" id="WP_094235520.1">
    <property type="nucleotide sequence ID" value="NZ_CP022657.1"/>
</dbReference>
<dbReference type="AlphaFoldDB" id="A0A223CYN6"/>
<dbReference type="EMBL" id="CP022657">
    <property type="protein sequence ID" value="ASS74266.1"/>
    <property type="molecule type" value="Genomic_DNA"/>
</dbReference>
<reference evidence="3 4" key="1">
    <citation type="journal article" date="2015" name="Int. J. Syst. Evol. Microbiol.">
        <title>Tumebacillus algifaecis sp. nov., isolated from decomposing algal scum.</title>
        <authorList>
            <person name="Wu Y.F."/>
            <person name="Zhang B."/>
            <person name="Xing P."/>
            <person name="Wu Q.L."/>
            <person name="Liu S.J."/>
        </authorList>
    </citation>
    <scope>NUCLEOTIDE SEQUENCE [LARGE SCALE GENOMIC DNA]</scope>
    <source>
        <strain evidence="3 4">THMBR28</strain>
    </source>
</reference>
<evidence type="ECO:0000313" key="3">
    <source>
        <dbReference type="EMBL" id="ASS74266.1"/>
    </source>
</evidence>
<proteinExistence type="predicted"/>
<name>A0A223CYN6_9BACL</name>
<sequence length="190" mass="20981">MKPKARKRSGVTAFPKKAIKHRVEAPVDRYSAEEDIVMSEDTEQRWSALDLDMEHAGSRGRAPLLEDTIVEQEADVISETDQFSSESIHIKDSCDIAVRTTDVQAAVNLQAALQLAIALVLSISIADNNRAEAVAQELLQRVQVKQENRQRLIIDNSKCVRVSTLDADVSVNIQVLVQVLLAVVAKIDVL</sequence>